<dbReference type="AlphaFoldDB" id="A0A3P5WBT4"/>
<gene>
    <name evidence="1" type="ORF">PSET11_00634</name>
</gene>
<evidence type="ECO:0000313" key="2">
    <source>
        <dbReference type="Proteomes" id="UP000280861"/>
    </source>
</evidence>
<dbReference type="Proteomes" id="UP000280861">
    <property type="component" value="Unassembled WGS sequence"/>
</dbReference>
<sequence length="58" mass="6139">MVEAAASVWALWKGSTGHSEVETGLAPRPDSPAAAAAHFVLIGEDAATRRPTYEMEVE</sequence>
<proteinExistence type="predicted"/>
<protein>
    <submittedName>
        <fullName evidence="1">Uncharacterized protein</fullName>
    </submittedName>
</protein>
<name>A0A3P5WBT4_9MICC</name>
<evidence type="ECO:0000313" key="1">
    <source>
        <dbReference type="EMBL" id="VDC20923.1"/>
    </source>
</evidence>
<dbReference type="RefSeq" id="WP_160118957.1">
    <property type="nucleotide sequence ID" value="NZ_CBCRYA010000012.1"/>
</dbReference>
<dbReference type="EMBL" id="UXAU01000011">
    <property type="protein sequence ID" value="VDC20923.1"/>
    <property type="molecule type" value="Genomic_DNA"/>
</dbReference>
<accession>A0A3P5WBT4</accession>
<reference evidence="1 2" key="1">
    <citation type="submission" date="2018-11" db="EMBL/GenBank/DDBJ databases">
        <authorList>
            <person name="Criscuolo A."/>
        </authorList>
    </citation>
    <scope>NUCLEOTIDE SEQUENCE [LARGE SCALE GENOMIC DNA]</scope>
    <source>
        <strain evidence="1">AT11b</strain>
    </source>
</reference>
<organism evidence="1 2">
    <name type="scientific">Arthrobacter ulcerisalmonis</name>
    <dbReference type="NCBI Taxonomy" id="2483813"/>
    <lineage>
        <taxon>Bacteria</taxon>
        <taxon>Bacillati</taxon>
        <taxon>Actinomycetota</taxon>
        <taxon>Actinomycetes</taxon>
        <taxon>Micrococcales</taxon>
        <taxon>Micrococcaceae</taxon>
        <taxon>Arthrobacter</taxon>
    </lineage>
</organism>
<keyword evidence="2" id="KW-1185">Reference proteome</keyword>